<feature type="compositionally biased region" description="Basic and acidic residues" evidence="1">
    <location>
        <begin position="110"/>
        <end position="124"/>
    </location>
</feature>
<dbReference type="Proteomes" id="UP000032702">
    <property type="component" value="Unassembled WGS sequence"/>
</dbReference>
<sequence length="554" mass="57639">MRHAGLGRGGTGAIAEVPRVCGDRLAAPVQRFEGEGPWAALSDADLKGLVPLSRVLAAWAHVQFELALGQDADTPPPEVLAHLESHGVPARSQRGPPLEQGAGVQLGMPARDRPDPPGDRARLGDSAEACGQAQDFARAHPGAVLLDPFDADAGRQGDPFLAQGRRESILRRKGGWRGGARGGRRGRRLRGALFCGGGASLFRGEREGRCLIAGRGPLGEDEGQQEHPSPCSQKGDARPSVPHEALEPEVVQMAAVPFRVGPVPLVIPSLERGIVEQALGLAIENDGVDQLDRRRAHVPGDEPVRRVEVLRGVAAAVVLEKAALITGAQVVVGGMLVLGHVEGRPAPVGIAGVDRGVVFELVVGVPGGRITAALAVGGQVGPVEVPPSTRVMDLQDLKLGVSVVPGGDTGVIEEGVQVEDLQRAGGEAGALHRVVRPPGKATLATVEPEEWHEAVGDLVLALVVEPVAIGVRAAPPAIVTIGNVSETLGAGRARHGSEQPQRYDDGGPGPMHVSPLRRSAHATRNPARRCAFTFQGTPPAGVSHCVISAQRHVL</sequence>
<dbReference type="EMBL" id="AAMD01000262">
    <property type="protein sequence ID" value="EAU62185.1"/>
    <property type="molecule type" value="Genomic_DNA"/>
</dbReference>
<feature type="region of interest" description="Disordered" evidence="1">
    <location>
        <begin position="490"/>
        <end position="518"/>
    </location>
</feature>
<evidence type="ECO:0000256" key="1">
    <source>
        <dbReference type="SAM" id="MobiDB-lite"/>
    </source>
</evidence>
<gene>
    <name evidence="2" type="ORF">STIAU_5260</name>
</gene>
<organism evidence="2 3">
    <name type="scientific">Stigmatella aurantiaca (strain DW4/3-1)</name>
    <dbReference type="NCBI Taxonomy" id="378806"/>
    <lineage>
        <taxon>Bacteria</taxon>
        <taxon>Pseudomonadati</taxon>
        <taxon>Myxococcota</taxon>
        <taxon>Myxococcia</taxon>
        <taxon>Myxococcales</taxon>
        <taxon>Cystobacterineae</taxon>
        <taxon>Archangiaceae</taxon>
        <taxon>Stigmatella</taxon>
    </lineage>
</organism>
<proteinExistence type="predicted"/>
<comment type="caution">
    <text evidence="2">The sequence shown here is derived from an EMBL/GenBank/DDBJ whole genome shotgun (WGS) entry which is preliminary data.</text>
</comment>
<protein>
    <submittedName>
        <fullName evidence="2">Uncharacterized protein</fullName>
    </submittedName>
</protein>
<accession>Q08NX7</accession>
<name>Q08NX7_STIAD</name>
<feature type="compositionally biased region" description="Basic and acidic residues" evidence="1">
    <location>
        <begin position="495"/>
        <end position="505"/>
    </location>
</feature>
<feature type="region of interest" description="Disordered" evidence="1">
    <location>
        <begin position="87"/>
        <end position="124"/>
    </location>
</feature>
<reference evidence="2 3" key="1">
    <citation type="submission" date="2006-04" db="EMBL/GenBank/DDBJ databases">
        <authorList>
            <person name="Nierman W.C."/>
        </authorList>
    </citation>
    <scope>NUCLEOTIDE SEQUENCE [LARGE SCALE GENOMIC DNA]</scope>
    <source>
        <strain evidence="2 3">DW4/3-1</strain>
    </source>
</reference>
<feature type="region of interest" description="Disordered" evidence="1">
    <location>
        <begin position="214"/>
        <end position="242"/>
    </location>
</feature>
<dbReference type="AlphaFoldDB" id="Q08NX7"/>
<evidence type="ECO:0000313" key="3">
    <source>
        <dbReference type="Proteomes" id="UP000032702"/>
    </source>
</evidence>
<evidence type="ECO:0000313" key="2">
    <source>
        <dbReference type="EMBL" id="EAU62185.1"/>
    </source>
</evidence>